<keyword evidence="3" id="KW-1185">Reference proteome</keyword>
<proteinExistence type="predicted"/>
<reference evidence="2" key="1">
    <citation type="submission" date="2023-04" db="EMBL/GenBank/DDBJ databases">
        <authorList>
            <consortium name="ELIXIR-Norway"/>
        </authorList>
    </citation>
    <scope>NUCLEOTIDE SEQUENCE [LARGE SCALE GENOMIC DNA]</scope>
</reference>
<accession>A0ABN8YEI5</accession>
<evidence type="ECO:0000313" key="2">
    <source>
        <dbReference type="EMBL" id="CAI9159970.1"/>
    </source>
</evidence>
<evidence type="ECO:0000313" key="3">
    <source>
        <dbReference type="Proteomes" id="UP001176941"/>
    </source>
</evidence>
<gene>
    <name evidence="2" type="ORF">MRATA1EN1_LOCUS8932</name>
</gene>
<dbReference type="Proteomes" id="UP001176941">
    <property type="component" value="Chromosome 19"/>
</dbReference>
<feature type="compositionally biased region" description="Low complexity" evidence="1">
    <location>
        <begin position="75"/>
        <end position="88"/>
    </location>
</feature>
<evidence type="ECO:0000256" key="1">
    <source>
        <dbReference type="SAM" id="MobiDB-lite"/>
    </source>
</evidence>
<organism evidence="2 3">
    <name type="scientific">Rangifer tarandus platyrhynchus</name>
    <name type="common">Svalbard reindeer</name>
    <dbReference type="NCBI Taxonomy" id="3082113"/>
    <lineage>
        <taxon>Eukaryota</taxon>
        <taxon>Metazoa</taxon>
        <taxon>Chordata</taxon>
        <taxon>Craniata</taxon>
        <taxon>Vertebrata</taxon>
        <taxon>Euteleostomi</taxon>
        <taxon>Mammalia</taxon>
        <taxon>Eutheria</taxon>
        <taxon>Laurasiatheria</taxon>
        <taxon>Artiodactyla</taxon>
        <taxon>Ruminantia</taxon>
        <taxon>Pecora</taxon>
        <taxon>Cervidae</taxon>
        <taxon>Odocoileinae</taxon>
        <taxon>Rangifer</taxon>
    </lineage>
</organism>
<dbReference type="EMBL" id="OX459955">
    <property type="protein sequence ID" value="CAI9159970.1"/>
    <property type="molecule type" value="Genomic_DNA"/>
</dbReference>
<sequence>MIACKLNKAFCFVAFGWSTGSSSGQMQLAISHLLNGQELWCDSIHGEATCRMSPSTQHHNGPSGVTLRHPVLGETPGAPTPRRAPACTPRDHELPPAQGTVLSLQQDETHPHPPAPVSTPSLNSCPRSLPLDPQLPGCHPLPGSDSLCLSQHLPRCTRIIH</sequence>
<protein>
    <submittedName>
        <fullName evidence="2">Uncharacterized protein</fullName>
    </submittedName>
</protein>
<feature type="region of interest" description="Disordered" evidence="1">
    <location>
        <begin position="52"/>
        <end position="128"/>
    </location>
</feature>
<name>A0ABN8YEI5_RANTA</name>